<dbReference type="AlphaFoldDB" id="A0A4R7FHU8"/>
<evidence type="ECO:0000313" key="2">
    <source>
        <dbReference type="EMBL" id="TDS74947.1"/>
    </source>
</evidence>
<dbReference type="RefSeq" id="WP_133767604.1">
    <property type="nucleotide sequence ID" value="NZ_BAAARP010000001.1"/>
</dbReference>
<dbReference type="InterPro" id="IPR025101">
    <property type="entry name" value="DUF4012"/>
</dbReference>
<evidence type="ECO:0000313" key="3">
    <source>
        <dbReference type="Proteomes" id="UP000295344"/>
    </source>
</evidence>
<proteinExistence type="predicted"/>
<dbReference type="Pfam" id="PF13196">
    <property type="entry name" value="DUF4012"/>
    <property type="match status" value="1"/>
</dbReference>
<accession>A0A4R7FHU8</accession>
<feature type="transmembrane region" description="Helical" evidence="1">
    <location>
        <begin position="21"/>
        <end position="43"/>
    </location>
</feature>
<keyword evidence="1" id="KW-1133">Transmembrane helix</keyword>
<comment type="caution">
    <text evidence="2">The sequence shown here is derived from an EMBL/GenBank/DDBJ whole genome shotgun (WGS) entry which is preliminary data.</text>
</comment>
<keyword evidence="1" id="KW-0812">Transmembrane</keyword>
<reference evidence="2 3" key="1">
    <citation type="submission" date="2019-03" db="EMBL/GenBank/DDBJ databases">
        <title>Genomic Encyclopedia of Archaeal and Bacterial Type Strains, Phase II (KMG-II): from individual species to whole genera.</title>
        <authorList>
            <person name="Goeker M."/>
        </authorList>
    </citation>
    <scope>NUCLEOTIDE SEQUENCE [LARGE SCALE GENOMIC DNA]</scope>
    <source>
        <strain evidence="2 3">DSM 24782</strain>
    </source>
</reference>
<keyword evidence="1" id="KW-0472">Membrane</keyword>
<sequence>MPKARKQKKQRTRAQRIRRRITIGGVVALCLGIVAVVLLTVYVGNRALIAKDQLQAAQGRLTTFKSALGQPNAPSTAKLYEQLQANTAKAAQQVDDPVWSFYEQIPVVGPNLKAFRQTADLVNALVHDGVGPLAKAADGISVESLKPKNGGIDIQPLKQLTPAIGDIDDAITAADRSAKAIDTKDVVPQLKGPIAQVQSLLEQAAPATHELRKVMPVLYPALGGEGARHYLLIFQNNAEERASGGNPASMAMLVVNDGKIKLGRQGNSGDFPHPYTVPPYTPSGKGNGDWSKIYTNYASTYVTNITMTPDYPTNAKLARAMWRNVYGGKVDGVISFDPVALSYLMKATGPVKLADGTVIDSNNAVPFLLNQVYAKYTDPRVQDAVFASAAQAIFTAVTNGQGSPQAYLDQLKPMMDEQRLKMWSTRADEEKLLLDSQLGNMLPKDNSDATVLGVYNNDDATSKMSYYMDEQVKVTTNTCTPTPKYTMSAKVINTLPLNQIYSLPEYVKAHQKRIPIGGDRQWVQVYGPVGSKLSAVYIDGEKVTWGTNLLPELNTNYAATGAYNKRPAVKGNMYDRPVGVVNITIPAADSVTVKAVFTGGTDNSKTVSVSHTPKVRPVPVTYDTAKCG</sequence>
<dbReference type="EMBL" id="SOAM01000004">
    <property type="protein sequence ID" value="TDS74947.1"/>
    <property type="molecule type" value="Genomic_DNA"/>
</dbReference>
<organism evidence="2 3">
    <name type="scientific">Amnibacterium kyonggiense</name>
    <dbReference type="NCBI Taxonomy" id="595671"/>
    <lineage>
        <taxon>Bacteria</taxon>
        <taxon>Bacillati</taxon>
        <taxon>Actinomycetota</taxon>
        <taxon>Actinomycetes</taxon>
        <taxon>Micrococcales</taxon>
        <taxon>Microbacteriaceae</taxon>
        <taxon>Amnibacterium</taxon>
    </lineage>
</organism>
<protein>
    <submittedName>
        <fullName evidence="2">Uncharacterized protein DUF4012</fullName>
    </submittedName>
</protein>
<gene>
    <name evidence="2" type="ORF">CLV52_3471</name>
</gene>
<name>A0A4R7FHU8_9MICO</name>
<evidence type="ECO:0000256" key="1">
    <source>
        <dbReference type="SAM" id="Phobius"/>
    </source>
</evidence>
<keyword evidence="3" id="KW-1185">Reference proteome</keyword>
<dbReference type="Proteomes" id="UP000295344">
    <property type="component" value="Unassembled WGS sequence"/>
</dbReference>
<dbReference type="OrthoDB" id="3203519at2"/>